<accession>A0A1G2KTB4</accession>
<proteinExistence type="predicted"/>
<evidence type="ECO:0000313" key="3">
    <source>
        <dbReference type="Proteomes" id="UP000178710"/>
    </source>
</evidence>
<evidence type="ECO:0000313" key="2">
    <source>
        <dbReference type="EMBL" id="OHA01852.1"/>
    </source>
</evidence>
<dbReference type="EMBL" id="MHQK01000017">
    <property type="protein sequence ID" value="OHA01852.1"/>
    <property type="molecule type" value="Genomic_DNA"/>
</dbReference>
<protein>
    <submittedName>
        <fullName evidence="2">Uncharacterized protein</fullName>
    </submittedName>
</protein>
<evidence type="ECO:0000256" key="1">
    <source>
        <dbReference type="SAM" id="MobiDB-lite"/>
    </source>
</evidence>
<dbReference type="AlphaFoldDB" id="A0A1G2KTB4"/>
<comment type="caution">
    <text evidence="2">The sequence shown here is derived from an EMBL/GenBank/DDBJ whole genome shotgun (WGS) entry which is preliminary data.</text>
</comment>
<gene>
    <name evidence="2" type="ORF">A3C12_00780</name>
</gene>
<sequence>MQRRAVVSWRRGILRGSLTGDNPTWDNGTPDHASSSKSSKNILSIWKSEIGRSKYISYIFQAKSREEEDMANPVRIKVGVSIPSDYKISNKADGRRMEVHGWGQTESEALKSRVASECRAMYHGNYWFENCTIEDADGALPETLHVIVRCYREWDDVVGGSSWFATEAFVSHNRAREYAERWESKLNWHWIVQSRRAGLRSS</sequence>
<organism evidence="2 3">
    <name type="scientific">Candidatus Sungbacteria bacterium RIFCSPHIGHO2_02_FULL_49_20</name>
    <dbReference type="NCBI Taxonomy" id="1802272"/>
    <lineage>
        <taxon>Bacteria</taxon>
        <taxon>Candidatus Sungiibacteriota</taxon>
    </lineage>
</organism>
<dbReference type="Proteomes" id="UP000178710">
    <property type="component" value="Unassembled WGS sequence"/>
</dbReference>
<feature type="region of interest" description="Disordered" evidence="1">
    <location>
        <begin position="19"/>
        <end position="38"/>
    </location>
</feature>
<reference evidence="2 3" key="1">
    <citation type="journal article" date="2016" name="Nat. Commun.">
        <title>Thousands of microbial genomes shed light on interconnected biogeochemical processes in an aquifer system.</title>
        <authorList>
            <person name="Anantharaman K."/>
            <person name="Brown C.T."/>
            <person name="Hug L.A."/>
            <person name="Sharon I."/>
            <person name="Castelle C.J."/>
            <person name="Probst A.J."/>
            <person name="Thomas B.C."/>
            <person name="Singh A."/>
            <person name="Wilkins M.J."/>
            <person name="Karaoz U."/>
            <person name="Brodie E.L."/>
            <person name="Williams K.H."/>
            <person name="Hubbard S.S."/>
            <person name="Banfield J.F."/>
        </authorList>
    </citation>
    <scope>NUCLEOTIDE SEQUENCE [LARGE SCALE GENOMIC DNA]</scope>
</reference>
<name>A0A1G2KTB4_9BACT</name>